<feature type="transmembrane region" description="Helical" evidence="8">
    <location>
        <begin position="91"/>
        <end position="116"/>
    </location>
</feature>
<keyword evidence="7 8" id="KW-0472">Membrane</keyword>
<feature type="transmembrane region" description="Helical" evidence="8">
    <location>
        <begin position="172"/>
        <end position="192"/>
    </location>
</feature>
<evidence type="ECO:0000256" key="8">
    <source>
        <dbReference type="SAM" id="Phobius"/>
    </source>
</evidence>
<dbReference type="AlphaFoldDB" id="A0AAJ1IEF4"/>
<evidence type="ECO:0000256" key="5">
    <source>
        <dbReference type="ARBA" id="ARBA00022692"/>
    </source>
</evidence>
<accession>A0AAJ1IEF4</accession>
<dbReference type="GO" id="GO:0005886">
    <property type="term" value="C:plasma membrane"/>
    <property type="evidence" value="ECO:0007669"/>
    <property type="project" value="UniProtKB-SubCell"/>
</dbReference>
<evidence type="ECO:0000256" key="1">
    <source>
        <dbReference type="ARBA" id="ARBA00004651"/>
    </source>
</evidence>
<dbReference type="CDD" id="cd06579">
    <property type="entry name" value="TM_PBP1_transp_AraH_like"/>
    <property type="match status" value="1"/>
</dbReference>
<evidence type="ECO:0000256" key="7">
    <source>
        <dbReference type="ARBA" id="ARBA00023136"/>
    </source>
</evidence>
<sequence>MNLKSLFKKNETYLLLIVIVFSIVITTINPVFMTWENMFDLLRSSSGTAVLAIGIFVVLLSGGIDVSCTAIAICGQYIAINVLIASGVDNIAVAFLISIGVGLALGAINAVFISIFNLPTLITTLGTSSLFHGALLEWFGTKAINVGNIPDSIKVFGKMNILTFTRPDGTQYGLSVFFLILVIIVVLTWFLLKYTMIGRGIYAIGGNREAAKRCGYNIRKIQFFTYMYAGLLAGVMGVMHLSLIRYSNPNYIVGSELSVIAAVVLGGTRISGGTGTITGTLIGVALITILEKNLVLIGLSSYWQQFFIGVIIILGVTITYAQNKINERKGLRAA</sequence>
<protein>
    <submittedName>
        <fullName evidence="9">ABC transporter permease</fullName>
    </submittedName>
</protein>
<dbReference type="Proteomes" id="UP001221217">
    <property type="component" value="Unassembled WGS sequence"/>
</dbReference>
<comment type="subcellular location">
    <subcellularLocation>
        <location evidence="1">Cell membrane</location>
        <topology evidence="1">Multi-pass membrane protein</topology>
    </subcellularLocation>
</comment>
<dbReference type="GO" id="GO:0022857">
    <property type="term" value="F:transmembrane transporter activity"/>
    <property type="evidence" value="ECO:0007669"/>
    <property type="project" value="InterPro"/>
</dbReference>
<evidence type="ECO:0000313" key="10">
    <source>
        <dbReference type="Proteomes" id="UP001221217"/>
    </source>
</evidence>
<feature type="transmembrane region" description="Helical" evidence="8">
    <location>
        <begin position="302"/>
        <end position="321"/>
    </location>
</feature>
<dbReference type="Pfam" id="PF02653">
    <property type="entry name" value="BPD_transp_2"/>
    <property type="match status" value="1"/>
</dbReference>
<comment type="caution">
    <text evidence="9">The sequence shown here is derived from an EMBL/GenBank/DDBJ whole genome shotgun (WGS) entry which is preliminary data.</text>
</comment>
<keyword evidence="3" id="KW-1003">Cell membrane</keyword>
<organism evidence="9 10">
    <name type="scientific">Candidatus Thalassospirochaeta sargassi</name>
    <dbReference type="NCBI Taxonomy" id="3119039"/>
    <lineage>
        <taxon>Bacteria</taxon>
        <taxon>Pseudomonadati</taxon>
        <taxon>Spirochaetota</taxon>
        <taxon>Spirochaetia</taxon>
        <taxon>Spirochaetales</taxon>
        <taxon>Spirochaetaceae</taxon>
        <taxon>Candidatus Thalassospirochaeta</taxon>
    </lineage>
</organism>
<feature type="transmembrane region" description="Helical" evidence="8">
    <location>
        <begin position="12"/>
        <end position="32"/>
    </location>
</feature>
<dbReference type="InterPro" id="IPR001851">
    <property type="entry name" value="ABC_transp_permease"/>
</dbReference>
<evidence type="ECO:0000256" key="4">
    <source>
        <dbReference type="ARBA" id="ARBA00022519"/>
    </source>
</evidence>
<dbReference type="EMBL" id="JAQQAL010000034">
    <property type="protein sequence ID" value="MDC7227803.1"/>
    <property type="molecule type" value="Genomic_DNA"/>
</dbReference>
<proteinExistence type="predicted"/>
<keyword evidence="4" id="KW-0997">Cell inner membrane</keyword>
<keyword evidence="5 8" id="KW-0812">Transmembrane</keyword>
<dbReference type="PANTHER" id="PTHR32196">
    <property type="entry name" value="ABC TRANSPORTER PERMEASE PROTEIN YPHD-RELATED-RELATED"/>
    <property type="match status" value="1"/>
</dbReference>
<gene>
    <name evidence="9" type="ORF">PQJ61_13645</name>
</gene>
<evidence type="ECO:0000256" key="3">
    <source>
        <dbReference type="ARBA" id="ARBA00022475"/>
    </source>
</evidence>
<feature type="transmembrane region" description="Helical" evidence="8">
    <location>
        <begin position="52"/>
        <end position="79"/>
    </location>
</feature>
<evidence type="ECO:0000256" key="6">
    <source>
        <dbReference type="ARBA" id="ARBA00022989"/>
    </source>
</evidence>
<dbReference type="PANTHER" id="PTHR32196:SF21">
    <property type="entry name" value="ABC TRANSPORTER PERMEASE PROTEIN YPHD-RELATED"/>
    <property type="match status" value="1"/>
</dbReference>
<name>A0AAJ1IEF4_9SPIO</name>
<keyword evidence="6 8" id="KW-1133">Transmembrane helix</keyword>
<feature type="transmembrane region" description="Helical" evidence="8">
    <location>
        <begin position="273"/>
        <end position="290"/>
    </location>
</feature>
<evidence type="ECO:0000313" key="9">
    <source>
        <dbReference type="EMBL" id="MDC7227803.1"/>
    </source>
</evidence>
<keyword evidence="2" id="KW-0813">Transport</keyword>
<evidence type="ECO:0000256" key="2">
    <source>
        <dbReference type="ARBA" id="ARBA00022448"/>
    </source>
</evidence>
<feature type="transmembrane region" description="Helical" evidence="8">
    <location>
        <begin position="223"/>
        <end position="243"/>
    </location>
</feature>
<reference evidence="9 10" key="1">
    <citation type="submission" date="2022-12" db="EMBL/GenBank/DDBJ databases">
        <title>Metagenome assembled genome from gulf of manar.</title>
        <authorList>
            <person name="Kohli P."/>
            <person name="Pk S."/>
            <person name="Venkata Ramana C."/>
            <person name="Sasikala C."/>
        </authorList>
    </citation>
    <scope>NUCLEOTIDE SEQUENCE [LARGE SCALE GENOMIC DNA]</scope>
    <source>
        <strain evidence="9">JB008</strain>
    </source>
</reference>